<evidence type="ECO:0000259" key="2">
    <source>
        <dbReference type="SMART" id="SM01002"/>
    </source>
</evidence>
<feature type="domain" description="Alanine dehydrogenase/pyridine nucleotide transhydrogenase NAD(H)-binding" evidence="2">
    <location>
        <begin position="57"/>
        <end position="242"/>
    </location>
</feature>
<dbReference type="PANTHER" id="PTHR11133">
    <property type="entry name" value="SACCHAROPINE DEHYDROGENASE"/>
    <property type="match status" value="1"/>
</dbReference>
<gene>
    <name evidence="3" type="ORF">S03H2_11562</name>
</gene>
<dbReference type="GO" id="GO:0005737">
    <property type="term" value="C:cytoplasm"/>
    <property type="evidence" value="ECO:0007669"/>
    <property type="project" value="TreeGrafter"/>
</dbReference>
<name>X1FCV7_9ZZZZ</name>
<dbReference type="Gene3D" id="3.40.50.720">
    <property type="entry name" value="NAD(P)-binding Rossmann-like Domain"/>
    <property type="match status" value="1"/>
</dbReference>
<dbReference type="InterPro" id="IPR051168">
    <property type="entry name" value="AASS"/>
</dbReference>
<accession>X1FCV7</accession>
<sequence>MFFGKQAGQAGMIDTLWALGQRLSHQKTENSFSSIKPALQYASLVEAKEEIERIGWQIHESGLHPSLVPLVCGFAGYGHVSRGAQNIFDLLPFEEIQPGEMASLFEEKNYASHTLYKVVFKEEHMVKSLEASVEFELQDYYKNPQKYYSVFDSYLPFLTVLVNCIFWTPDYPRFVTKESLKKLFLGNDEPRLRVIGDISCDIEGSVEVTVRATTPDDPVFVYDLEQDKARDGVEGRGPVIMAVDNLPAEIALESSVFFSGVLKTLVSSIAAADFSGNFENCGLPESVKKAVILYRGQFTPDYEYMNKFILNL</sequence>
<dbReference type="GO" id="GO:0019878">
    <property type="term" value="P:lysine biosynthetic process via aminoadipic acid"/>
    <property type="evidence" value="ECO:0007669"/>
    <property type="project" value="TreeGrafter"/>
</dbReference>
<keyword evidence="1" id="KW-0560">Oxidoreductase</keyword>
<comment type="caution">
    <text evidence="3">The sequence shown here is derived from an EMBL/GenBank/DDBJ whole genome shotgun (WGS) entry which is preliminary data.</text>
</comment>
<organism evidence="3">
    <name type="scientific">marine sediment metagenome</name>
    <dbReference type="NCBI Taxonomy" id="412755"/>
    <lineage>
        <taxon>unclassified sequences</taxon>
        <taxon>metagenomes</taxon>
        <taxon>ecological metagenomes</taxon>
    </lineage>
</organism>
<dbReference type="SMART" id="SM01002">
    <property type="entry name" value="AlaDh_PNT_C"/>
    <property type="match status" value="1"/>
</dbReference>
<evidence type="ECO:0000313" key="3">
    <source>
        <dbReference type="EMBL" id="GAH42812.1"/>
    </source>
</evidence>
<dbReference type="PANTHER" id="PTHR11133:SF22">
    <property type="entry name" value="ALPHA-AMINOADIPIC SEMIALDEHYDE SYNTHASE, MITOCHONDRIAL"/>
    <property type="match status" value="1"/>
</dbReference>
<dbReference type="GO" id="GO:0004753">
    <property type="term" value="F:saccharopine dehydrogenase activity"/>
    <property type="evidence" value="ECO:0007669"/>
    <property type="project" value="TreeGrafter"/>
</dbReference>
<proteinExistence type="predicted"/>
<dbReference type="InterPro" id="IPR007698">
    <property type="entry name" value="AlaDH/PNT_NAD(H)-bd"/>
</dbReference>
<protein>
    <recommendedName>
        <fullName evidence="2">Alanine dehydrogenase/pyridine nucleotide transhydrogenase NAD(H)-binding domain-containing protein</fullName>
    </recommendedName>
</protein>
<evidence type="ECO:0000256" key="1">
    <source>
        <dbReference type="ARBA" id="ARBA00023002"/>
    </source>
</evidence>
<dbReference type="EMBL" id="BARU01005894">
    <property type="protein sequence ID" value="GAH42812.1"/>
    <property type="molecule type" value="Genomic_DNA"/>
</dbReference>
<reference evidence="3" key="1">
    <citation type="journal article" date="2014" name="Front. Microbiol.">
        <title>High frequency of phylogenetically diverse reductive dehalogenase-homologous genes in deep subseafloor sedimentary metagenomes.</title>
        <authorList>
            <person name="Kawai M."/>
            <person name="Futagami T."/>
            <person name="Toyoda A."/>
            <person name="Takaki Y."/>
            <person name="Nishi S."/>
            <person name="Hori S."/>
            <person name="Arai W."/>
            <person name="Tsubouchi T."/>
            <person name="Morono Y."/>
            <person name="Uchiyama I."/>
            <person name="Ito T."/>
            <person name="Fujiyama A."/>
            <person name="Inagaki F."/>
            <person name="Takami H."/>
        </authorList>
    </citation>
    <scope>NUCLEOTIDE SEQUENCE</scope>
    <source>
        <strain evidence="3">Expedition CK06-06</strain>
    </source>
</reference>
<dbReference type="AlphaFoldDB" id="X1FCV7"/>